<keyword evidence="1" id="KW-1133">Transmembrane helix</keyword>
<dbReference type="HOGENOM" id="CLU_2496439_0_0_11"/>
<gene>
    <name evidence="2" type="ordered locus">Tcur_0112</name>
</gene>
<evidence type="ECO:0000256" key="1">
    <source>
        <dbReference type="SAM" id="Phobius"/>
    </source>
</evidence>
<dbReference type="STRING" id="471852.Tcur_0112"/>
<feature type="transmembrane region" description="Helical" evidence="1">
    <location>
        <begin position="12"/>
        <end position="40"/>
    </location>
</feature>
<keyword evidence="1" id="KW-0472">Membrane</keyword>
<protein>
    <submittedName>
        <fullName evidence="2">Uncharacterized protein</fullName>
    </submittedName>
</protein>
<dbReference type="eggNOG" id="ENOG5030NYR">
    <property type="taxonomic scope" value="Bacteria"/>
</dbReference>
<evidence type="ECO:0000313" key="2">
    <source>
        <dbReference type="EMBL" id="ACY95720.1"/>
    </source>
</evidence>
<keyword evidence="1" id="KW-0812">Transmembrane</keyword>
<sequence length="84" mass="8128">MNTPFTSGRAASALVGLLVGGAAGFLLIETVGAVVTFVLGRTPGAGGGGAPPAAFIAVPVLCALAGALIGARRAGRGSRPRDQR</sequence>
<dbReference type="AlphaFoldDB" id="D1AEA4"/>
<keyword evidence="3" id="KW-1185">Reference proteome</keyword>
<feature type="transmembrane region" description="Helical" evidence="1">
    <location>
        <begin position="52"/>
        <end position="71"/>
    </location>
</feature>
<dbReference type="KEGG" id="tcu:Tcur_0112"/>
<accession>D1AEA4</accession>
<name>D1AEA4_THECD</name>
<evidence type="ECO:0000313" key="3">
    <source>
        <dbReference type="Proteomes" id="UP000001918"/>
    </source>
</evidence>
<proteinExistence type="predicted"/>
<organism evidence="2 3">
    <name type="scientific">Thermomonospora curvata (strain ATCC 19995 / DSM 43183 / JCM 3096 / KCTC 9072 / NBRC 15933 / NCIMB 10081 / Henssen B9)</name>
    <dbReference type="NCBI Taxonomy" id="471852"/>
    <lineage>
        <taxon>Bacteria</taxon>
        <taxon>Bacillati</taxon>
        <taxon>Actinomycetota</taxon>
        <taxon>Actinomycetes</taxon>
        <taxon>Streptosporangiales</taxon>
        <taxon>Thermomonosporaceae</taxon>
        <taxon>Thermomonospora</taxon>
    </lineage>
</organism>
<reference evidence="2 3" key="1">
    <citation type="journal article" date="2011" name="Stand. Genomic Sci.">
        <title>Complete genome sequence of Thermomonospora curvata type strain (B9).</title>
        <authorList>
            <person name="Chertkov O."/>
            <person name="Sikorski J."/>
            <person name="Nolan M."/>
            <person name="Lapidus A."/>
            <person name="Lucas S."/>
            <person name="Del Rio T.G."/>
            <person name="Tice H."/>
            <person name="Cheng J.F."/>
            <person name="Goodwin L."/>
            <person name="Pitluck S."/>
            <person name="Liolios K."/>
            <person name="Ivanova N."/>
            <person name="Mavromatis K."/>
            <person name="Mikhailova N."/>
            <person name="Ovchinnikova G."/>
            <person name="Pati A."/>
            <person name="Chen A."/>
            <person name="Palaniappan K."/>
            <person name="Djao O.D."/>
            <person name="Land M."/>
            <person name="Hauser L."/>
            <person name="Chang Y.J."/>
            <person name="Jeffries C.D."/>
            <person name="Brettin T."/>
            <person name="Han C."/>
            <person name="Detter J.C."/>
            <person name="Rohde M."/>
            <person name="Goker M."/>
            <person name="Woyke T."/>
            <person name="Bristow J."/>
            <person name="Eisen J.A."/>
            <person name="Markowitz V."/>
            <person name="Hugenholtz P."/>
            <person name="Klenk H.P."/>
            <person name="Kyrpides N.C."/>
        </authorList>
    </citation>
    <scope>NUCLEOTIDE SEQUENCE [LARGE SCALE GENOMIC DNA]</scope>
    <source>
        <strain evidence="3">ATCC 19995 / DSM 43183 / JCM 3096 / KCTC 9072 / NBRC 15933 / NCIMB 10081 / Henssen B9</strain>
    </source>
</reference>
<dbReference type="RefSeq" id="WP_012850504.1">
    <property type="nucleotide sequence ID" value="NC_013510.1"/>
</dbReference>
<dbReference type="EMBL" id="CP001738">
    <property type="protein sequence ID" value="ACY95720.1"/>
    <property type="molecule type" value="Genomic_DNA"/>
</dbReference>
<dbReference type="Proteomes" id="UP000001918">
    <property type="component" value="Chromosome"/>
</dbReference>